<reference evidence="3 4" key="1">
    <citation type="submission" date="2023-08" db="EMBL/GenBank/DDBJ databases">
        <title>Complete Genome and Methylome dissection of Serratia fonticola NEB369.</title>
        <authorList>
            <person name="Fomenkov A."/>
            <person name="Roberts R.D."/>
        </authorList>
    </citation>
    <scope>NUCLEOTIDE SEQUENCE [LARGE SCALE GENOMIC DNA]</scope>
    <source>
        <strain evidence="3 4">NEB369</strain>
    </source>
</reference>
<dbReference type="Pfam" id="PF13439">
    <property type="entry name" value="Glyco_transf_4"/>
    <property type="match status" value="1"/>
</dbReference>
<protein>
    <submittedName>
        <fullName evidence="3">Glycosyltransferase family 4 protein</fullName>
    </submittedName>
</protein>
<evidence type="ECO:0000313" key="4">
    <source>
        <dbReference type="Proteomes" id="UP001235341"/>
    </source>
</evidence>
<evidence type="ECO:0000313" key="3">
    <source>
        <dbReference type="EMBL" id="WMT16476.1"/>
    </source>
</evidence>
<dbReference type="PANTHER" id="PTHR12526:SF630">
    <property type="entry name" value="GLYCOSYLTRANSFERASE"/>
    <property type="match status" value="1"/>
</dbReference>
<name>A0ABY9PST2_SERFO</name>
<accession>A0ABY9PST2</accession>
<dbReference type="Proteomes" id="UP001235341">
    <property type="component" value="Chromosome"/>
</dbReference>
<dbReference type="Pfam" id="PF00534">
    <property type="entry name" value="Glycos_transf_1"/>
    <property type="match status" value="1"/>
</dbReference>
<sequence length="376" mass="43557">MRIIIVNTLYHPYKIGGAEVSVQLLAEELARKGHQVRVLCLHEHKVRIEKIINDVEIIYLPLKNIYWPFDNNNKGKFKRLIWHIIDMYNIFMAKAISKEIDYFEPEIVHTNNISGFSVAVWDAIKGKGKKLIHTTRDYYLFHPNTTMFHQNRNIEPDDVMVRLWSFVKKKASKNVDHYIGISDFIRDFHVKNSFFPNASSSFIYNAVERPLFNSKESQSLRFGFIGRLTVDKGFDVFCQLVDRFKLDYPDASFYAAGRFANNDGKDELQVMAEKKGINLLGFVNISQFFELVDVVVLPIKWREPFGRVVLESALANKIVLTSSVGGISELKCYFSKIFFIDDLNSIDLSIKSKSINTEDIFTNSKVTEKYIETYAR</sequence>
<feature type="domain" description="Glycosyltransferase subfamily 4-like N-terminal" evidence="2">
    <location>
        <begin position="15"/>
        <end position="208"/>
    </location>
</feature>
<proteinExistence type="predicted"/>
<dbReference type="InterPro" id="IPR028098">
    <property type="entry name" value="Glyco_trans_4-like_N"/>
</dbReference>
<dbReference type="SUPFAM" id="SSF53756">
    <property type="entry name" value="UDP-Glycosyltransferase/glycogen phosphorylase"/>
    <property type="match status" value="1"/>
</dbReference>
<keyword evidence="4" id="KW-1185">Reference proteome</keyword>
<dbReference type="CDD" id="cd03823">
    <property type="entry name" value="GT4_ExpE7-like"/>
    <property type="match status" value="1"/>
</dbReference>
<evidence type="ECO:0000259" key="2">
    <source>
        <dbReference type="Pfam" id="PF13439"/>
    </source>
</evidence>
<dbReference type="InterPro" id="IPR001296">
    <property type="entry name" value="Glyco_trans_1"/>
</dbReference>
<evidence type="ECO:0000259" key="1">
    <source>
        <dbReference type="Pfam" id="PF00534"/>
    </source>
</evidence>
<gene>
    <name evidence="3" type="ORF">RFB13_09205</name>
</gene>
<dbReference type="PANTHER" id="PTHR12526">
    <property type="entry name" value="GLYCOSYLTRANSFERASE"/>
    <property type="match status" value="1"/>
</dbReference>
<feature type="domain" description="Glycosyl transferase family 1" evidence="1">
    <location>
        <begin position="217"/>
        <end position="341"/>
    </location>
</feature>
<dbReference type="RefSeq" id="WP_309206330.1">
    <property type="nucleotide sequence ID" value="NZ_CP133586.1"/>
</dbReference>
<organism evidence="3 4">
    <name type="scientific">Serratia fonticola</name>
    <dbReference type="NCBI Taxonomy" id="47917"/>
    <lineage>
        <taxon>Bacteria</taxon>
        <taxon>Pseudomonadati</taxon>
        <taxon>Pseudomonadota</taxon>
        <taxon>Gammaproteobacteria</taxon>
        <taxon>Enterobacterales</taxon>
        <taxon>Yersiniaceae</taxon>
        <taxon>Serratia</taxon>
    </lineage>
</organism>
<dbReference type="EMBL" id="CP133586">
    <property type="protein sequence ID" value="WMT16476.1"/>
    <property type="molecule type" value="Genomic_DNA"/>
</dbReference>
<dbReference type="Gene3D" id="3.40.50.2000">
    <property type="entry name" value="Glycogen Phosphorylase B"/>
    <property type="match status" value="2"/>
</dbReference>